<comment type="caution">
    <text evidence="1">The sequence shown here is derived from an EMBL/GenBank/DDBJ whole genome shotgun (WGS) entry which is preliminary data.</text>
</comment>
<sequence>MTATSHQLVISFFHMSSPPSPFDQLTAFIENAFYSVQEYDVF</sequence>
<evidence type="ECO:0000313" key="1">
    <source>
        <dbReference type="EMBL" id="KIL16807.1"/>
    </source>
</evidence>
<name>A0AB34QRU2_BACPU</name>
<protein>
    <submittedName>
        <fullName evidence="1">Uncharacterized protein</fullName>
    </submittedName>
</protein>
<dbReference type="Proteomes" id="UP000031978">
    <property type="component" value="Unassembled WGS sequence"/>
</dbReference>
<dbReference type="EMBL" id="JXCL01000032">
    <property type="protein sequence ID" value="KIL16807.1"/>
    <property type="molecule type" value="Genomic_DNA"/>
</dbReference>
<accession>A0AB34QRU2</accession>
<proteinExistence type="predicted"/>
<organism evidence="1 2">
    <name type="scientific">Bacillus pumilus</name>
    <name type="common">Bacillus mesentericus</name>
    <dbReference type="NCBI Taxonomy" id="1408"/>
    <lineage>
        <taxon>Bacteria</taxon>
        <taxon>Bacillati</taxon>
        <taxon>Bacillota</taxon>
        <taxon>Bacilli</taxon>
        <taxon>Bacillales</taxon>
        <taxon>Bacillaceae</taxon>
        <taxon>Bacillus</taxon>
    </lineage>
</organism>
<dbReference type="AlphaFoldDB" id="A0AB34QRU2"/>
<reference evidence="1 2" key="1">
    <citation type="submission" date="2014-12" db="EMBL/GenBank/DDBJ databases">
        <title>Draft Genome Sequences of Five Spore-Forming Food Isolates of Bacillus pumilus.</title>
        <authorList>
            <person name="de Jong A."/>
            <person name="van Heel A.J."/>
            <person name="Montalban-Lopez M."/>
            <person name="Krawczyk A.O."/>
            <person name="Berendsen E.M."/>
            <person name="Wells-Bennik M."/>
            <person name="Kuipers O.P."/>
        </authorList>
    </citation>
    <scope>NUCLEOTIDE SEQUENCE [LARGE SCALE GENOMIC DNA]</scope>
    <source>
        <strain evidence="1 2">B4127</strain>
    </source>
</reference>
<evidence type="ECO:0000313" key="2">
    <source>
        <dbReference type="Proteomes" id="UP000031978"/>
    </source>
</evidence>
<gene>
    <name evidence="1" type="ORF">B4127_0746</name>
</gene>